<dbReference type="RefSeq" id="WP_075066189.1">
    <property type="nucleotide sequence ID" value="NZ_LKAJ02000001.1"/>
</dbReference>
<dbReference type="Proteomes" id="UP000051497">
    <property type="component" value="Unassembled WGS sequence"/>
</dbReference>
<comment type="caution">
    <text evidence="1">The sequence shown here is derived from an EMBL/GenBank/DDBJ whole genome shotgun (WGS) entry which is preliminary data.</text>
</comment>
<dbReference type="Pfam" id="PF00577">
    <property type="entry name" value="Usher"/>
    <property type="match status" value="2"/>
</dbReference>
<dbReference type="InterPro" id="IPR000015">
    <property type="entry name" value="Fimb_usher"/>
</dbReference>
<dbReference type="PANTHER" id="PTHR30451:SF5">
    <property type="entry name" value="SLR0019 PROTEIN"/>
    <property type="match status" value="1"/>
</dbReference>
<dbReference type="AlphaFoldDB" id="A0AAE3HV86"/>
<dbReference type="EMBL" id="LKAJ02000001">
    <property type="protein sequence ID" value="MCS5710954.1"/>
    <property type="molecule type" value="Genomic_DNA"/>
</dbReference>
<keyword evidence="2" id="KW-1185">Reference proteome</keyword>
<dbReference type="PANTHER" id="PTHR30451">
    <property type="entry name" value="OUTER MEMBRANE USHER PROTEIN"/>
    <property type="match status" value="1"/>
</dbReference>
<proteinExistence type="predicted"/>
<evidence type="ECO:0000313" key="1">
    <source>
        <dbReference type="EMBL" id="MCS5710954.1"/>
    </source>
</evidence>
<dbReference type="InterPro" id="IPR042186">
    <property type="entry name" value="FimD_plug_dom"/>
</dbReference>
<organism evidence="1 2">
    <name type="scientific">Candidatus Berkiella aquae</name>
    <dbReference type="NCBI Taxonomy" id="295108"/>
    <lineage>
        <taxon>Bacteria</taxon>
        <taxon>Pseudomonadati</taxon>
        <taxon>Pseudomonadota</taxon>
        <taxon>Gammaproteobacteria</taxon>
        <taxon>Candidatus Berkiellales</taxon>
        <taxon>Candidatus Berkiellaceae</taxon>
        <taxon>Candidatus Berkiella</taxon>
    </lineage>
</organism>
<dbReference type="GO" id="GO:0009297">
    <property type="term" value="P:pilus assembly"/>
    <property type="evidence" value="ECO:0007669"/>
    <property type="project" value="InterPro"/>
</dbReference>
<reference evidence="1" key="1">
    <citation type="journal article" date="2016" name="Genome Announc.">
        <title>Draft Genome Sequences of Two Novel Amoeba-Resistant Intranuclear Bacteria, 'Candidatus Berkiella cookevillensis' and 'Candidatus Berkiella aquae'.</title>
        <authorList>
            <person name="Mehari Y.T."/>
            <person name="Arivett B.A."/>
            <person name="Farone A.L."/>
            <person name="Gunderson J.H."/>
            <person name="Farone M.B."/>
        </authorList>
    </citation>
    <scope>NUCLEOTIDE SEQUENCE</scope>
    <source>
        <strain evidence="1">HT99</strain>
    </source>
</reference>
<evidence type="ECO:0000313" key="2">
    <source>
        <dbReference type="Proteomes" id="UP000051497"/>
    </source>
</evidence>
<sequence>MMLRNFSLFIILAIPLGELWANNEVATSELLVELYCNGTNTTSIVQLLKDRENKIWVTDSSLKACNVPEPYSQTKIYKEKTYYSLSEMKNTLFLYDANELTLNILVPSSLRPSQTIDLNPLNPTRLRPELPGVYVNYDLSLQHEQIENVNAFLGMTDFVFFNPLGVGNTNFITEISDDQSSIVRLNTTWTLDKPENMTVWRVGDSTSGTTIWTGLVHFAGIQYATNFATQPRFIPFPLPGFKGQAIIPSTVNFYLDNQLQNSQQLTPGAFEIDGLPIVTGAGNIVVQTKDILGRETVATIPYYVSTQLLRPGLMSFSYEAGLVRNNFGVNSNDYSDAFMVGTFQKGISDHWTTGWHGELFADQQTIGINNSYLLNHWMQLDFSVAGSLFHGTPGALLLAGLGRNARTYNVGCQIIATTKDFRQIGLQEDALSPSTLIQSIASYNSILGTTGISYTSRIGRSDPNIYLLTASYNKTIYHNIFMVTNFIHQGGEIKNNSYFVGLVYSPSSDYTASLNYENDGFRNGASFSFSKNLPTDPGYGYRFFGSTGVNSILEFDLALQTEYGLYQGMFSQIEGTQNVELDASGSIVRYVGNTFFTRRIDNGFIVVDLDHIADIPIYKSNQLINRTDSRGVAFIPQALPYDENMISINPVELPLDVDIEQTKADVYPYYRSGAYLKFPISRIYTIDFNLMTSNRKVPPPGAMLILDQGGEYLVGYEGAVQISSKECLEAISGTVYWHEHQCRFSSVALERGNPMIQLGTLICNMVRH</sequence>
<gene>
    <name evidence="1" type="ORF">HT99x_005890</name>
</gene>
<name>A0AAE3HV86_9GAMM</name>
<reference evidence="1" key="2">
    <citation type="submission" date="2021-06" db="EMBL/GenBank/DDBJ databases">
        <title>Genomic Description and Analysis of Intracellular Bacteria, Candidatus Berkiella cookevillensis and Candidatus Berkiella aquae.</title>
        <authorList>
            <person name="Kidane D.T."/>
            <person name="Mehari Y.T."/>
            <person name="Rice F.C."/>
            <person name="Arivett B.A."/>
            <person name="Farone A.L."/>
            <person name="Berk S.G."/>
            <person name="Farone M.B."/>
        </authorList>
    </citation>
    <scope>NUCLEOTIDE SEQUENCE</scope>
    <source>
        <strain evidence="1">HT99</strain>
    </source>
</reference>
<dbReference type="Gene3D" id="2.60.40.3110">
    <property type="match status" value="1"/>
</dbReference>
<dbReference type="Gene3D" id="2.60.40.2610">
    <property type="entry name" value="Outer membrane usher protein FimD, plug domain"/>
    <property type="match status" value="1"/>
</dbReference>
<protein>
    <submittedName>
        <fullName evidence="1">Fimbria/pilus outer membrane usher protein</fullName>
    </submittedName>
</protein>
<accession>A0AAE3HV86</accession>
<dbReference type="GO" id="GO:0015473">
    <property type="term" value="F:fimbrial usher porin activity"/>
    <property type="evidence" value="ECO:0007669"/>
    <property type="project" value="InterPro"/>
</dbReference>
<dbReference type="GO" id="GO:0009279">
    <property type="term" value="C:cell outer membrane"/>
    <property type="evidence" value="ECO:0007669"/>
    <property type="project" value="TreeGrafter"/>
</dbReference>